<dbReference type="CDD" id="cd12797">
    <property type="entry name" value="M23_peptidase"/>
    <property type="match status" value="1"/>
</dbReference>
<protein>
    <submittedName>
        <fullName evidence="3">Murein hydrolase activator EnvC</fullName>
    </submittedName>
</protein>
<reference evidence="3" key="1">
    <citation type="submission" date="2018-10" db="EMBL/GenBank/DDBJ databases">
        <authorList>
            <person name="Plewniak F."/>
        </authorList>
    </citation>
    <scope>NUCLEOTIDE SEQUENCE</scope>
</reference>
<feature type="domain" description="M23ase beta-sheet core" evidence="2">
    <location>
        <begin position="314"/>
        <end position="407"/>
    </location>
</feature>
<dbReference type="InterPro" id="IPR050570">
    <property type="entry name" value="Cell_wall_metabolism_enzyme"/>
</dbReference>
<gene>
    <name evidence="3" type="primary">envC</name>
    <name evidence="3" type="ORF">CARN8_60002</name>
</gene>
<dbReference type="EMBL" id="UOYP01000556">
    <property type="protein sequence ID" value="VAY89270.1"/>
    <property type="molecule type" value="Genomic_DNA"/>
</dbReference>
<name>A0A3P3ZR28_9ZZZZ</name>
<evidence type="ECO:0000256" key="1">
    <source>
        <dbReference type="SAM" id="Coils"/>
    </source>
</evidence>
<evidence type="ECO:0000259" key="2">
    <source>
        <dbReference type="Pfam" id="PF01551"/>
    </source>
</evidence>
<dbReference type="AlphaFoldDB" id="A0A3P3ZR28"/>
<dbReference type="PANTHER" id="PTHR21666:SF270">
    <property type="entry name" value="MUREIN HYDROLASE ACTIVATOR ENVC"/>
    <property type="match status" value="1"/>
</dbReference>
<keyword evidence="3" id="KW-0378">Hydrolase</keyword>
<dbReference type="Pfam" id="PF01551">
    <property type="entry name" value="Peptidase_M23"/>
    <property type="match status" value="1"/>
</dbReference>
<keyword evidence="1" id="KW-0175">Coiled coil</keyword>
<accession>A0A3P3ZR28</accession>
<dbReference type="PANTHER" id="PTHR21666">
    <property type="entry name" value="PEPTIDASE-RELATED"/>
    <property type="match status" value="1"/>
</dbReference>
<dbReference type="InterPro" id="IPR011055">
    <property type="entry name" value="Dup_hybrid_motif"/>
</dbReference>
<sequence length="414" mass="46919">MKPVLRRCFRAVLTSELILLALWAGKGEASPTRDLHDLKKRIHQVEKDVATTEESRQKVREELQRTEQTISATTSQLHRLELQQTQLQAELGGLHLQSEDTQADVLRQQRSLERWIQYRYYWQAGTPLPEALGVIHPDEWTRQTYYVDVLAHHQTSKINELNGNLQTLEEITRNRERKMQALARVETEMALQQKRLKEENATRAALMASLSNRLDSQRKNLESLRHDETRLTQLIDRLAREARRHAATVSHRAVLHRHLAPVAGESTVATIDQVPEAGKDESAFSHLRGHLRLPMAGELKNRFGSPRAETGLTWRGVFIHAPAGREVRAVAAGQVVYADWLRGFGNLLIIDHGDGYISLYSGAQSFFARVGEKVQTGSVVASSGNTGENNESGLYFELRYQGKPIDPMRWVGNP</sequence>
<dbReference type="Gene3D" id="6.10.250.3150">
    <property type="match status" value="1"/>
</dbReference>
<dbReference type="FunFam" id="2.70.70.10:FF:000003">
    <property type="entry name" value="Murein hydrolase activator EnvC"/>
    <property type="match status" value="1"/>
</dbReference>
<dbReference type="Gene3D" id="2.70.70.10">
    <property type="entry name" value="Glucose Permease (Domain IIA)"/>
    <property type="match status" value="1"/>
</dbReference>
<feature type="coiled-coil region" evidence="1">
    <location>
        <begin position="35"/>
        <end position="90"/>
    </location>
</feature>
<dbReference type="SUPFAM" id="SSF51261">
    <property type="entry name" value="Duplicated hybrid motif"/>
    <property type="match status" value="1"/>
</dbReference>
<evidence type="ECO:0000313" key="3">
    <source>
        <dbReference type="EMBL" id="VAY89270.1"/>
    </source>
</evidence>
<proteinExistence type="predicted"/>
<dbReference type="GO" id="GO:0004222">
    <property type="term" value="F:metalloendopeptidase activity"/>
    <property type="evidence" value="ECO:0007669"/>
    <property type="project" value="TreeGrafter"/>
</dbReference>
<dbReference type="InterPro" id="IPR016047">
    <property type="entry name" value="M23ase_b-sheet_dom"/>
</dbReference>
<organism evidence="3">
    <name type="scientific">mine drainage metagenome</name>
    <dbReference type="NCBI Taxonomy" id="410659"/>
    <lineage>
        <taxon>unclassified sequences</taxon>
        <taxon>metagenomes</taxon>
        <taxon>ecological metagenomes</taxon>
    </lineage>
</organism>
<feature type="coiled-coil region" evidence="1">
    <location>
        <begin position="158"/>
        <end position="241"/>
    </location>
</feature>